<protein>
    <submittedName>
        <fullName evidence="1">Uncharacterized protein</fullName>
    </submittedName>
</protein>
<geneLocation type="plasmid" evidence="1 2">
    <name>SV1_lp17</name>
</geneLocation>
<dbReference type="EMBL" id="CP001519">
    <property type="protein sequence ID" value="ACN93377.1"/>
    <property type="molecule type" value="Genomic_DNA"/>
</dbReference>
<reference evidence="1 2" key="1">
    <citation type="journal article" date="2011" name="J. Bacteriol.">
        <title>Whole genome sequence of an unusual Borrelia burgdorferi sensu lato isolate.</title>
        <authorList>
            <person name="Casjens S.R."/>
            <person name="Fraser-Liggett C.M."/>
            <person name="Mongodin E.F."/>
            <person name="Qiu W.G."/>
            <person name="Dunn J.J."/>
            <person name="Luft B.J."/>
            <person name="Schutzer S.E."/>
        </authorList>
    </citation>
    <scope>NUCLEOTIDE SEQUENCE [LARGE SCALE GENOMIC DNA]</scope>
    <source>
        <strain evidence="1 2">SV1</strain>
    </source>
</reference>
<sequence length="50" mass="5709">MLKMVFNTGAIEKCFQVLLALMEAVGLTVDRVIGLNQVDFRLWLCGFFEK</sequence>
<dbReference type="AlphaFoldDB" id="A0A806CMV9"/>
<name>A0A806CMV9_9SPIR</name>
<keyword evidence="1" id="KW-0614">Plasmid</keyword>
<gene>
    <name evidence="1" type="ORF">BSV1_D05</name>
</gene>
<proteinExistence type="predicted"/>
<dbReference type="Proteomes" id="UP000006166">
    <property type="component" value="Plasmid SV1_lp17"/>
</dbReference>
<evidence type="ECO:0000313" key="2">
    <source>
        <dbReference type="Proteomes" id="UP000006166"/>
    </source>
</evidence>
<evidence type="ECO:0000313" key="1">
    <source>
        <dbReference type="EMBL" id="ACN93377.1"/>
    </source>
</evidence>
<dbReference type="RefSeq" id="WP_012672504.1">
    <property type="nucleotide sequence ID" value="NC_012242.1"/>
</dbReference>
<keyword evidence="2" id="KW-1185">Reference proteome</keyword>
<accession>A0A806CMV9</accession>
<organism evidence="1 2">
    <name type="scientific">Borreliella finlandensis</name>
    <dbReference type="NCBI Taxonomy" id="498741"/>
    <lineage>
        <taxon>Bacteria</taxon>
        <taxon>Pseudomonadati</taxon>
        <taxon>Spirochaetota</taxon>
        <taxon>Spirochaetia</taxon>
        <taxon>Spirochaetales</taxon>
        <taxon>Borreliaceae</taxon>
        <taxon>Borreliella</taxon>
    </lineage>
</organism>